<organism evidence="2 3">
    <name type="scientific">Enhygromyxa salina</name>
    <dbReference type="NCBI Taxonomy" id="215803"/>
    <lineage>
        <taxon>Bacteria</taxon>
        <taxon>Pseudomonadati</taxon>
        <taxon>Myxococcota</taxon>
        <taxon>Polyangia</taxon>
        <taxon>Nannocystales</taxon>
        <taxon>Nannocystaceae</taxon>
        <taxon>Enhygromyxa</taxon>
    </lineage>
</organism>
<dbReference type="Proteomes" id="UP000031599">
    <property type="component" value="Unassembled WGS sequence"/>
</dbReference>
<feature type="compositionally biased region" description="Acidic residues" evidence="1">
    <location>
        <begin position="34"/>
        <end position="47"/>
    </location>
</feature>
<evidence type="ECO:0000313" key="3">
    <source>
        <dbReference type="Proteomes" id="UP000031599"/>
    </source>
</evidence>
<evidence type="ECO:0000313" key="2">
    <source>
        <dbReference type="EMBL" id="KIG13868.1"/>
    </source>
</evidence>
<accession>A0A0C1ZS20</accession>
<dbReference type="EMBL" id="JMCC02000086">
    <property type="protein sequence ID" value="KIG13868.1"/>
    <property type="molecule type" value="Genomic_DNA"/>
</dbReference>
<gene>
    <name evidence="2" type="ORF">DB30_07471</name>
</gene>
<feature type="compositionally biased region" description="Low complexity" evidence="1">
    <location>
        <begin position="17"/>
        <end position="32"/>
    </location>
</feature>
<sequence>MFTGADAGVTLGASTDESGTQGSGQESGPTSGDGDGDGDPGDGDGDGDGGPKLDVLPSDTGVDDGPGGDEGCQYIDVLFIVDISASMSAEKDNLNANFPSFVQVLDDYVNDPMTAALGYRLGMTNSSIVNNLEGQSTFGLDGALYDGQGGGGLWPNCDMQGKLWIDGPAPTVSDTFSCAAPLPKSSCNNCSDIGKERPLDAIELFIAKSAQGGVNEGFYRGDQSLFVIVILTDEDDDAINTTTSPADTKFALDEFAQGEDRYVVVTIAGPQNGSCNSNFGSATAAPSLHEFTNLAPNGVLGDICQGDLSQALDQALSVIQDSCDELPPPVG</sequence>
<proteinExistence type="predicted"/>
<reference evidence="2 3" key="1">
    <citation type="submission" date="2014-12" db="EMBL/GenBank/DDBJ databases">
        <title>Genome assembly of Enhygromyxa salina DSM 15201.</title>
        <authorList>
            <person name="Sharma G."/>
            <person name="Subramanian S."/>
        </authorList>
    </citation>
    <scope>NUCLEOTIDE SEQUENCE [LARGE SCALE GENOMIC DNA]</scope>
    <source>
        <strain evidence="2 3">DSM 15201</strain>
    </source>
</reference>
<dbReference type="AlphaFoldDB" id="A0A0C1ZS20"/>
<feature type="region of interest" description="Disordered" evidence="1">
    <location>
        <begin position="1"/>
        <end position="68"/>
    </location>
</feature>
<comment type="caution">
    <text evidence="2">The sequence shown here is derived from an EMBL/GenBank/DDBJ whole genome shotgun (WGS) entry which is preliminary data.</text>
</comment>
<evidence type="ECO:0000256" key="1">
    <source>
        <dbReference type="SAM" id="MobiDB-lite"/>
    </source>
</evidence>
<name>A0A0C1ZS20_9BACT</name>
<protein>
    <submittedName>
        <fullName evidence="2">Dipeptide-binding ABC transporter, periplasmic substrate-binding component</fullName>
    </submittedName>
</protein>